<evidence type="ECO:0000256" key="1">
    <source>
        <dbReference type="SAM" id="MobiDB-lite"/>
    </source>
</evidence>
<proteinExistence type="predicted"/>
<reference evidence="2" key="1">
    <citation type="submission" date="2021-01" db="EMBL/GenBank/DDBJ databases">
        <authorList>
            <person name="Corre E."/>
            <person name="Pelletier E."/>
            <person name="Niang G."/>
            <person name="Scheremetjew M."/>
            <person name="Finn R."/>
            <person name="Kale V."/>
            <person name="Holt S."/>
            <person name="Cochrane G."/>
            <person name="Meng A."/>
            <person name="Brown T."/>
            <person name="Cohen L."/>
        </authorList>
    </citation>
    <scope>NUCLEOTIDE SEQUENCE</scope>
    <source>
        <strain evidence="2">10249 10 AB</strain>
    </source>
</reference>
<accession>A0A7S4AAC6</accession>
<feature type="region of interest" description="Disordered" evidence="1">
    <location>
        <begin position="146"/>
        <end position="177"/>
    </location>
</feature>
<gene>
    <name evidence="2" type="ORF">PAUS00366_LOCUS1741</name>
</gene>
<protein>
    <submittedName>
        <fullName evidence="2">Uncharacterized protein</fullName>
    </submittedName>
</protein>
<feature type="compositionally biased region" description="Basic and acidic residues" evidence="1">
    <location>
        <begin position="146"/>
        <end position="155"/>
    </location>
</feature>
<sequence>MEKLSSYNTKLQDCFSIIHSIEPKLIEEKLLCWSSSLWNKLTYNDLRGCCITIGRLLEPKNIESKLLSWSTSASSCIENNPIIFSVPIGSNLGGNERQTYVNLPYLGAVSLDTFLFSSSAILSRAYMIWRNRQALRVQILQEDNRKRQESRIAKEDNDDGGNRHPHVRRTDPRSPPVKATIVMGYKDKSLYKTMKECQDVRKSLRRVVDPEVARKEKKRILALQNVRHKVKGKHSSDGYLGMSPGSLQDARDFLTQVEPDRMKTKRAKE</sequence>
<organism evidence="2">
    <name type="scientific">Pseudo-nitzschia australis</name>
    <dbReference type="NCBI Taxonomy" id="44445"/>
    <lineage>
        <taxon>Eukaryota</taxon>
        <taxon>Sar</taxon>
        <taxon>Stramenopiles</taxon>
        <taxon>Ochrophyta</taxon>
        <taxon>Bacillariophyta</taxon>
        <taxon>Bacillariophyceae</taxon>
        <taxon>Bacillariophycidae</taxon>
        <taxon>Bacillariales</taxon>
        <taxon>Bacillariaceae</taxon>
        <taxon>Pseudo-nitzschia</taxon>
    </lineage>
</organism>
<evidence type="ECO:0000313" key="2">
    <source>
        <dbReference type="EMBL" id="CAE0709021.1"/>
    </source>
</evidence>
<dbReference type="AlphaFoldDB" id="A0A7S4AAC6"/>
<dbReference type="EMBL" id="HBIX01002341">
    <property type="protein sequence ID" value="CAE0709021.1"/>
    <property type="molecule type" value="Transcribed_RNA"/>
</dbReference>
<name>A0A7S4AAC6_9STRA</name>